<evidence type="ECO:0000256" key="9">
    <source>
        <dbReference type="RuleBase" id="RU361199"/>
    </source>
</evidence>
<evidence type="ECO:0000256" key="8">
    <source>
        <dbReference type="ARBA" id="ARBA00093232"/>
    </source>
</evidence>
<evidence type="ECO:0000256" key="4">
    <source>
        <dbReference type="ARBA" id="ARBA00022833"/>
    </source>
</evidence>
<evidence type="ECO:0000256" key="6">
    <source>
        <dbReference type="ARBA" id="ARBA00023295"/>
    </source>
</evidence>
<dbReference type="STRING" id="45351.A7S628"/>
<reference evidence="11 12" key="1">
    <citation type="journal article" date="2007" name="Science">
        <title>Sea anemone genome reveals ancestral eumetazoan gene repertoire and genomic organization.</title>
        <authorList>
            <person name="Putnam N.H."/>
            <person name="Srivastava M."/>
            <person name="Hellsten U."/>
            <person name="Dirks B."/>
            <person name="Chapman J."/>
            <person name="Salamov A."/>
            <person name="Terry A."/>
            <person name="Shapiro H."/>
            <person name="Lindquist E."/>
            <person name="Kapitonov V.V."/>
            <person name="Jurka J."/>
            <person name="Genikhovich G."/>
            <person name="Grigoriev I.V."/>
            <person name="Lucas S.M."/>
            <person name="Steele R.E."/>
            <person name="Finnerty J.R."/>
            <person name="Technau U."/>
            <person name="Martindale M.Q."/>
            <person name="Rokhsar D.S."/>
        </authorList>
    </citation>
    <scope>NUCLEOTIDE SEQUENCE [LARGE SCALE GENOMIC DNA]</scope>
    <source>
        <strain evidence="12">CH2 X CH6</strain>
    </source>
</reference>
<comment type="function">
    <text evidence="7">Catalyzes the first committed step in the biosynthesis of complex N-glycans. It controls conversion of high mannose to complex N-glycans; the final hydrolytic step in the N-glycan maturation pathway.</text>
</comment>
<dbReference type="Pfam" id="PF07748">
    <property type="entry name" value="Glyco_hydro_38C"/>
    <property type="match status" value="1"/>
</dbReference>
<gene>
    <name evidence="11" type="ORF">NEMVEDRAFT_v1g166900</name>
</gene>
<dbReference type="InterPro" id="IPR050843">
    <property type="entry name" value="Glycosyl_Hydrlase_38"/>
</dbReference>
<evidence type="ECO:0000313" key="12">
    <source>
        <dbReference type="Proteomes" id="UP000001593"/>
    </source>
</evidence>
<evidence type="ECO:0000256" key="5">
    <source>
        <dbReference type="ARBA" id="ARBA00023157"/>
    </source>
</evidence>
<keyword evidence="6 9" id="KW-0326">Glycosidase</keyword>
<dbReference type="Gene3D" id="2.60.40.1180">
    <property type="entry name" value="Golgi alpha-mannosidase II"/>
    <property type="match status" value="1"/>
</dbReference>
<dbReference type="EC" id="3.2.1.-" evidence="9"/>
<comment type="similarity">
    <text evidence="1 9">Belongs to the glycosyl hydrolase 38 family.</text>
</comment>
<dbReference type="Gene3D" id="1.20.1270.50">
    <property type="entry name" value="Glycoside hydrolase family 38, central domain"/>
    <property type="match status" value="1"/>
</dbReference>
<dbReference type="InterPro" id="IPR028995">
    <property type="entry name" value="Glyco_hydro_57/38_cen_sf"/>
</dbReference>
<dbReference type="AlphaFoldDB" id="A7S628"/>
<accession>A7S628</accession>
<dbReference type="InterPro" id="IPR011682">
    <property type="entry name" value="Glyco_hydro_38_C"/>
</dbReference>
<keyword evidence="4 9" id="KW-0862">Zinc</keyword>
<dbReference type="SUPFAM" id="SSF88688">
    <property type="entry name" value="Families 57/38 glycoside transferase middle domain"/>
    <property type="match status" value="1"/>
</dbReference>
<dbReference type="GO" id="GO:0046872">
    <property type="term" value="F:metal ion binding"/>
    <property type="evidence" value="ECO:0007669"/>
    <property type="project" value="UniProtKB-KW"/>
</dbReference>
<keyword evidence="2 9" id="KW-0479">Metal-binding</keyword>
<sequence>MVDFLAEHKDMKFIWAEISYFSMWWKDADPHRKKQALSQIKSGQMELVTGGWVMNDEANPHFYSMLDQLIEGHQWIKNHLGPDIKPVSGWAIDPFGHTSTMPYLLRRIGFHSMLIQRTHYQVKKHLARETNLEFMWRQIWDHGSSTDILCHMMPFYSYDVPHTCGPDPKICCQFDFRRLPGGRVTCPWRIPPVPITEQNVAERATMLLDQYKKKAKLYKTNVVLIPLGDDFRYDLKMEPAAQYDNYQKIFNYINSHPEMHAQAQFGTLKDYFQAIYQKTGTNPGERPPNFVSLSGDFYTYADRDDHYWSGYYTSRPYYKNLDRVMEAHHRGAEMLFYLAHSHAKRAGVTHYPADKLSQLLTNARRNMGLFQHHDAITGTAKDFVVVDYGNRLHRSLQDMQNVMQECMQFLLSPNKAQEPKHILKPGEDRPAQDANPIKEVIILSSSPRSVYVYNSLPEQREQVVSLFVSDPLVTVRDSSGDVVISQTNLVWDARNKISSVKYELLFVASVPPLGVAVFKVKLGSVSDAHNRPSRVTAYTRDTLDKPTSEHFNIELQAPGSEVLTMNNHLISAEFDSTTGMLKSITTKADGSRVNVDLEFMTYGTKSYGDRSGAYLFLPDGPAKPHTVPAHTTVFFTSGKVMQEVRVVLPNVVHVVRLYRTDGPEGHSLDIQNTVDVRSMNNKEFVMRLRTDIQNKNREFYSDLNGFSYQRRRTLDKLPIQANFYPMPTMAFLEDSNHRLSLLSAQPNGVAGLQTGMLEVVMDRRLLQDDNRGLGQGVTDNKETPSHFRLVLERFQTPTQQNKRPDLAFPSLLTHLLSQHLLHPQFIFLAKPDAEDTATSLSPGFTGLQSPLPCDVSLLMLRSVLEGEEEKPSGEALMVLHRRGYECGLSSSCIKDASGGKLKLGELFKDLPMSQATRTSLSMLYDQGVQDPTTPISLDPMELHSYRVKLS</sequence>
<dbReference type="InterPro" id="IPR011330">
    <property type="entry name" value="Glyco_hydro/deAcase_b/a-brl"/>
</dbReference>
<dbReference type="HOGENOM" id="CLU_004690_1_0_1"/>
<dbReference type="OMA" id="NTDILCH"/>
<dbReference type="InterPro" id="IPR015341">
    <property type="entry name" value="Glyco_hydro_38_cen"/>
</dbReference>
<dbReference type="InterPro" id="IPR011013">
    <property type="entry name" value="Gal_mutarotase_sf_dom"/>
</dbReference>
<dbReference type="InterPro" id="IPR027291">
    <property type="entry name" value="Glyco_hydro_38_N_sf"/>
</dbReference>
<dbReference type="InterPro" id="IPR048534">
    <property type="entry name" value="Man2a1-like_dom"/>
</dbReference>
<evidence type="ECO:0000256" key="7">
    <source>
        <dbReference type="ARBA" id="ARBA00059516"/>
    </source>
</evidence>
<dbReference type="GO" id="GO:0006491">
    <property type="term" value="P:N-glycan processing"/>
    <property type="evidence" value="ECO:0000318"/>
    <property type="project" value="GO_Central"/>
</dbReference>
<dbReference type="PhylomeDB" id="A7S628"/>
<dbReference type="Gene3D" id="3.20.110.10">
    <property type="entry name" value="Glycoside hydrolase 38, N terminal domain"/>
    <property type="match status" value="1"/>
</dbReference>
<protein>
    <recommendedName>
        <fullName evidence="9">Alpha-mannosidase</fullName>
        <ecNumber evidence="9">3.2.1.-</ecNumber>
    </recommendedName>
</protein>
<comment type="catalytic activity">
    <reaction evidence="8">
        <text>N(4)-{beta-D-GlcNAc-(1-&gt;2)-alpha-D-Man-(1-&gt;3)-[alpha-D-Man-(1-&gt;3)-[alpha-D-Man-(1-&gt;6)]-alpha-D-Man-(1-&gt;6)]-beta-D-Man-(1-&gt;4)-beta-D-GlcNAc-(1-&gt;4)-beta-D-GlcNAc}-L-asparaginyl-[protein] + 2 H2O = 2 alpha-D-mannopyranose + an N(4)-{beta-D-GlcNAc-(1-&gt;2)-alpha-D-Man-(1-&gt;3)-[alpha-D-Man-(1-&gt;6)]-beta-D-Man-(1-&gt;4)-beta-D-GlcNAc-(1-&gt;4)-beta-D-GlcNAc}-L-asparaginyl-[protein]</text>
        <dbReference type="Rhea" id="RHEA:56052"/>
        <dbReference type="Rhea" id="RHEA-COMP:14368"/>
        <dbReference type="Rhea" id="RHEA-COMP:14369"/>
        <dbReference type="ChEBI" id="CHEBI:15377"/>
        <dbReference type="ChEBI" id="CHEBI:28729"/>
        <dbReference type="ChEBI" id="CHEBI:60615"/>
        <dbReference type="ChEBI" id="CHEBI:60625"/>
        <dbReference type="EC" id="3.2.1.114"/>
    </reaction>
</comment>
<dbReference type="FunFam" id="2.60.40.1180:FF:000093">
    <property type="entry name" value="Alpha-mannosidase"/>
    <property type="match status" value="1"/>
</dbReference>
<evidence type="ECO:0000256" key="1">
    <source>
        <dbReference type="ARBA" id="ARBA00009792"/>
    </source>
</evidence>
<name>A7S628_NEMVE</name>
<dbReference type="FunFam" id="2.70.98.30:FF:000002">
    <property type="entry name" value="Alpha-mannosidase"/>
    <property type="match status" value="1"/>
</dbReference>
<dbReference type="eggNOG" id="KOG1958">
    <property type="taxonomic scope" value="Eukaryota"/>
</dbReference>
<dbReference type="GO" id="GO:0030246">
    <property type="term" value="F:carbohydrate binding"/>
    <property type="evidence" value="ECO:0007669"/>
    <property type="project" value="InterPro"/>
</dbReference>
<dbReference type="GO" id="GO:0006013">
    <property type="term" value="P:mannose metabolic process"/>
    <property type="evidence" value="ECO:0007669"/>
    <property type="project" value="InterPro"/>
</dbReference>
<dbReference type="PANTHER" id="PTHR11607">
    <property type="entry name" value="ALPHA-MANNOSIDASE"/>
    <property type="match status" value="1"/>
</dbReference>
<evidence type="ECO:0000256" key="3">
    <source>
        <dbReference type="ARBA" id="ARBA00022801"/>
    </source>
</evidence>
<dbReference type="Pfam" id="PF09261">
    <property type="entry name" value="Alpha-mann_mid"/>
    <property type="match status" value="1"/>
</dbReference>
<feature type="domain" description="Glycoside hydrolase family 38 central" evidence="10">
    <location>
        <begin position="306"/>
        <end position="392"/>
    </location>
</feature>
<dbReference type="GO" id="GO:0004572">
    <property type="term" value="F:mannosyl-oligosaccharide 1,3-1,6-alpha-mannosidase activity"/>
    <property type="evidence" value="ECO:0007669"/>
    <property type="project" value="UniProtKB-EC"/>
</dbReference>
<dbReference type="SMART" id="SM00872">
    <property type="entry name" value="Alpha-mann_mid"/>
    <property type="match status" value="1"/>
</dbReference>
<dbReference type="FunFam" id="1.20.1270.50:FF:000001">
    <property type="entry name" value="Alpha-mannosidase"/>
    <property type="match status" value="1"/>
</dbReference>
<dbReference type="InterPro" id="IPR000602">
    <property type="entry name" value="Glyco_hydro_38_N"/>
</dbReference>
<keyword evidence="5" id="KW-1015">Disulfide bond</keyword>
<evidence type="ECO:0000259" key="10">
    <source>
        <dbReference type="SMART" id="SM00872"/>
    </source>
</evidence>
<proteinExistence type="inferred from homology"/>
<dbReference type="CDD" id="cd10809">
    <property type="entry name" value="GH38N_AMII_GMII_SfManIII_like"/>
    <property type="match status" value="1"/>
</dbReference>
<comment type="cofactor">
    <cofactor evidence="9">
        <name>Zn(2+)</name>
        <dbReference type="ChEBI" id="CHEBI:29105"/>
    </cofactor>
    <text evidence="9">Binds 1 zinc ion per subunit.</text>
</comment>
<evidence type="ECO:0000313" key="11">
    <source>
        <dbReference type="EMBL" id="EDO40866.1"/>
    </source>
</evidence>
<dbReference type="SUPFAM" id="SSF74650">
    <property type="entry name" value="Galactose mutarotase-like"/>
    <property type="match status" value="1"/>
</dbReference>
<keyword evidence="12" id="KW-1185">Reference proteome</keyword>
<dbReference type="GO" id="GO:0000139">
    <property type="term" value="C:Golgi membrane"/>
    <property type="evidence" value="ECO:0000318"/>
    <property type="project" value="GO_Central"/>
</dbReference>
<dbReference type="EMBL" id="DS469585">
    <property type="protein sequence ID" value="EDO40866.1"/>
    <property type="molecule type" value="Genomic_DNA"/>
</dbReference>
<dbReference type="Pfam" id="PF21260">
    <property type="entry name" value="Laman-like_dom"/>
    <property type="match status" value="1"/>
</dbReference>
<dbReference type="FunFam" id="3.20.110.10:FF:000015">
    <property type="entry name" value="Alpha-mannosidase"/>
    <property type="match status" value="1"/>
</dbReference>
<keyword evidence="3 9" id="KW-0378">Hydrolase</keyword>
<organism evidence="11 12">
    <name type="scientific">Nematostella vectensis</name>
    <name type="common">Starlet sea anemone</name>
    <dbReference type="NCBI Taxonomy" id="45351"/>
    <lineage>
        <taxon>Eukaryota</taxon>
        <taxon>Metazoa</taxon>
        <taxon>Cnidaria</taxon>
        <taxon>Anthozoa</taxon>
        <taxon>Hexacorallia</taxon>
        <taxon>Actiniaria</taxon>
        <taxon>Edwardsiidae</taxon>
        <taxon>Nematostella</taxon>
    </lineage>
</organism>
<dbReference type="SUPFAM" id="SSF88713">
    <property type="entry name" value="Glycoside hydrolase/deacetylase"/>
    <property type="match status" value="1"/>
</dbReference>
<dbReference type="Pfam" id="PF01074">
    <property type="entry name" value="Glyco_hydro_38N"/>
    <property type="match status" value="1"/>
</dbReference>
<dbReference type="PANTHER" id="PTHR11607:SF3">
    <property type="entry name" value="LYSOSOMAL ALPHA-MANNOSIDASE"/>
    <property type="match status" value="1"/>
</dbReference>
<dbReference type="InParanoid" id="A7S628"/>
<dbReference type="Proteomes" id="UP000001593">
    <property type="component" value="Unassembled WGS sequence"/>
</dbReference>
<dbReference type="Gene3D" id="2.70.98.30">
    <property type="entry name" value="Golgi alpha-mannosidase II, domain 4"/>
    <property type="match status" value="1"/>
</dbReference>
<dbReference type="GO" id="GO:0004559">
    <property type="term" value="F:alpha-mannosidase activity"/>
    <property type="evidence" value="ECO:0000318"/>
    <property type="project" value="GO_Central"/>
</dbReference>
<evidence type="ECO:0000256" key="2">
    <source>
        <dbReference type="ARBA" id="ARBA00022723"/>
    </source>
</evidence>
<dbReference type="InterPro" id="IPR013780">
    <property type="entry name" value="Glyco_hydro_b"/>
</dbReference>
<dbReference type="InterPro" id="IPR037094">
    <property type="entry name" value="Glyco_hydro_38_cen_sf"/>
</dbReference>